<evidence type="ECO:0000313" key="8">
    <source>
        <dbReference type="Proteomes" id="UP000001784"/>
    </source>
</evidence>
<proteinExistence type="inferred from homology"/>
<evidence type="ECO:0000259" key="6">
    <source>
        <dbReference type="SMART" id="SM00062"/>
    </source>
</evidence>
<dbReference type="SUPFAM" id="SSF53850">
    <property type="entry name" value="Periplasmic binding protein-like II"/>
    <property type="match status" value="1"/>
</dbReference>
<dbReference type="PANTHER" id="PTHR35936:SF38">
    <property type="entry name" value="GLUTAMINE-BINDING PERIPLASMIC PROTEIN"/>
    <property type="match status" value="1"/>
</dbReference>
<comment type="subcellular location">
    <subcellularLocation>
        <location evidence="1">Cell envelope</location>
    </subcellularLocation>
</comment>
<dbReference type="Pfam" id="PF07885">
    <property type="entry name" value="Ion_trans_2"/>
    <property type="match status" value="1"/>
</dbReference>
<dbReference type="Proteomes" id="UP000001784">
    <property type="component" value="Chromosome"/>
</dbReference>
<dbReference type="EMBL" id="CP000478">
    <property type="protein sequence ID" value="ABK17648.1"/>
    <property type="molecule type" value="Genomic_DNA"/>
</dbReference>
<organism evidence="7 8">
    <name type="scientific">Syntrophobacter fumaroxidans (strain DSM 10017 / MPOB)</name>
    <dbReference type="NCBI Taxonomy" id="335543"/>
    <lineage>
        <taxon>Bacteria</taxon>
        <taxon>Pseudomonadati</taxon>
        <taxon>Thermodesulfobacteriota</taxon>
        <taxon>Syntrophobacteria</taxon>
        <taxon>Syntrophobacterales</taxon>
        <taxon>Syntrophobacteraceae</taxon>
        <taxon>Syntrophobacter</taxon>
    </lineage>
</organism>
<feature type="transmembrane region" description="Helical" evidence="5">
    <location>
        <begin position="151"/>
        <end position="173"/>
    </location>
</feature>
<evidence type="ECO:0000256" key="2">
    <source>
        <dbReference type="ARBA" id="ARBA00010333"/>
    </source>
</evidence>
<dbReference type="RefSeq" id="WP_011698818.1">
    <property type="nucleotide sequence ID" value="NC_008554.1"/>
</dbReference>
<dbReference type="InParanoid" id="A0LJP6"/>
<evidence type="ECO:0000256" key="1">
    <source>
        <dbReference type="ARBA" id="ARBA00004196"/>
    </source>
</evidence>
<feature type="transmembrane region" description="Helical" evidence="5">
    <location>
        <begin position="185"/>
        <end position="206"/>
    </location>
</feature>
<comment type="similarity">
    <text evidence="2 4">Belongs to the bacterial solute-binding protein 3 family.</text>
</comment>
<dbReference type="InterPro" id="IPR013099">
    <property type="entry name" value="K_chnl_dom"/>
</dbReference>
<dbReference type="PROSITE" id="PS01039">
    <property type="entry name" value="SBP_BACTERIAL_3"/>
    <property type="match status" value="1"/>
</dbReference>
<keyword evidence="8" id="KW-1185">Reference proteome</keyword>
<evidence type="ECO:0000256" key="4">
    <source>
        <dbReference type="RuleBase" id="RU003744"/>
    </source>
</evidence>
<dbReference type="Gene3D" id="3.40.190.10">
    <property type="entry name" value="Periplasmic binding protein-like II"/>
    <property type="match status" value="3"/>
</dbReference>
<evidence type="ECO:0000313" key="7">
    <source>
        <dbReference type="EMBL" id="ABK17648.1"/>
    </source>
</evidence>
<keyword evidence="5" id="KW-1133">Transmembrane helix</keyword>
<dbReference type="SUPFAM" id="SSF81324">
    <property type="entry name" value="Voltage-gated potassium channels"/>
    <property type="match status" value="1"/>
</dbReference>
<dbReference type="SMART" id="SM00062">
    <property type="entry name" value="PBPb"/>
    <property type="match status" value="1"/>
</dbReference>
<dbReference type="Pfam" id="PF00497">
    <property type="entry name" value="SBP_bac_3"/>
    <property type="match status" value="1"/>
</dbReference>
<dbReference type="InterPro" id="IPR018313">
    <property type="entry name" value="SBP_3_CS"/>
</dbReference>
<feature type="domain" description="Solute-binding protein family 3/N-terminal" evidence="6">
    <location>
        <begin position="45"/>
        <end position="379"/>
    </location>
</feature>
<dbReference type="eggNOG" id="COG0834">
    <property type="taxonomic scope" value="Bacteria"/>
</dbReference>
<dbReference type="PANTHER" id="PTHR35936">
    <property type="entry name" value="MEMBRANE-BOUND LYTIC MUREIN TRANSGLYCOSYLASE F"/>
    <property type="match status" value="1"/>
</dbReference>
<gene>
    <name evidence="7" type="ordered locus">Sfum_1963</name>
</gene>
<name>A0LJP6_SYNFM</name>
<dbReference type="HOGENOM" id="CLU_019602_21_0_7"/>
<keyword evidence="3" id="KW-0732">Signal</keyword>
<protein>
    <submittedName>
        <fullName evidence="7">Extracellular solute-binding protein, family 3</fullName>
    </submittedName>
</protein>
<evidence type="ECO:0000256" key="5">
    <source>
        <dbReference type="SAM" id="Phobius"/>
    </source>
</evidence>
<dbReference type="InterPro" id="IPR001638">
    <property type="entry name" value="Solute-binding_3/MltF_N"/>
</dbReference>
<reference evidence="7 8" key="1">
    <citation type="submission" date="2006-10" db="EMBL/GenBank/DDBJ databases">
        <title>Complete sequence of Syntrophobacter fumaroxidans MPOB.</title>
        <authorList>
            <consortium name="US DOE Joint Genome Institute"/>
            <person name="Copeland A."/>
            <person name="Lucas S."/>
            <person name="Lapidus A."/>
            <person name="Barry K."/>
            <person name="Detter J.C."/>
            <person name="Glavina del Rio T."/>
            <person name="Hammon N."/>
            <person name="Israni S."/>
            <person name="Pitluck S."/>
            <person name="Goltsman E.G."/>
            <person name="Martinez M."/>
            <person name="Schmutz J."/>
            <person name="Larimer F."/>
            <person name="Land M."/>
            <person name="Hauser L."/>
            <person name="Kyrpides N."/>
            <person name="Kim E."/>
            <person name="Boone D.R."/>
            <person name="Brockman F."/>
            <person name="Culley D."/>
            <person name="Ferry J."/>
            <person name="Gunsalus R."/>
            <person name="McInerney M.J."/>
            <person name="Morrison M."/>
            <person name="Plugge C."/>
            <person name="Rohlin L."/>
            <person name="Scholten J."/>
            <person name="Sieber J."/>
            <person name="Stams A.J.M."/>
            <person name="Worm P."/>
            <person name="Henstra A.M."/>
            <person name="Richardson P."/>
        </authorList>
    </citation>
    <scope>NUCLEOTIDE SEQUENCE [LARGE SCALE GENOMIC DNA]</scope>
    <source>
        <strain evidence="8">DSM 10017 / MPOB</strain>
    </source>
</reference>
<dbReference type="KEGG" id="sfu:Sfum_1963"/>
<evidence type="ECO:0000256" key="3">
    <source>
        <dbReference type="ARBA" id="ARBA00022729"/>
    </source>
</evidence>
<dbReference type="STRING" id="335543.Sfum_1963"/>
<keyword evidence="5" id="KW-0812">Transmembrane</keyword>
<accession>A0LJP6</accession>
<feature type="transmembrane region" description="Helical" evidence="5">
    <location>
        <begin position="212"/>
        <end position="235"/>
    </location>
</feature>
<dbReference type="Gene3D" id="1.10.287.70">
    <property type="match status" value="1"/>
</dbReference>
<sequence length="382" mass="42330" precursor="true">MKPMRYRLMRGWIPAVAVAVAVCLVPVLRGGARGAQDEKDYAVAVFVSGLPFCGRATDGEYFGFEVELWREIAQRVGIKYHLEETSRFPAALQALSEGKADFALATVTMTGKRAHSMQFLYPYYVSGQGILVNVKTARPLAVFAGVLWSSAILHAVVLLVVLNILYGHILWIVERKKNPLVSERYIPGVLEAMWCAFAIKTTIGFGDLVPRIWLARLIAVPIWLTGIFVVSVISAQMVGEYVAHRFDIGSVANYYDLARKKVTVVEGTTGYDSVKELGPKKIVQVENPVDGYLKLLENEVDAAVFDYPFLVHAAQVMRAEGKKVRVVGQAFTEELIAIPVSLQLAARDPALIARINRTILELRDEGFIDSLRLRYIESLDAG</sequence>
<dbReference type="GO" id="GO:0030313">
    <property type="term" value="C:cell envelope"/>
    <property type="evidence" value="ECO:0007669"/>
    <property type="project" value="UniProtKB-SubCell"/>
</dbReference>
<keyword evidence="5" id="KW-0472">Membrane</keyword>
<dbReference type="AlphaFoldDB" id="A0LJP6"/>